<dbReference type="SMART" id="SM00256">
    <property type="entry name" value="FBOX"/>
    <property type="match status" value="1"/>
</dbReference>
<dbReference type="PANTHER" id="PTHR23015:SF4">
    <property type="entry name" value="DUF38 DOMAIN-CONTAINING PROTEIN-RELATED"/>
    <property type="match status" value="1"/>
</dbReference>
<evidence type="ECO:0000313" key="4">
    <source>
        <dbReference type="WormBase" id="Y75B8A.21"/>
    </source>
</evidence>
<proteinExistence type="predicted"/>
<dbReference type="PANTHER" id="PTHR23015">
    <property type="entry name" value="UNCHARACTERIZED C.ELEGANS PROTEIN"/>
    <property type="match status" value="1"/>
</dbReference>
<dbReference type="Bgee" id="WBGene00013555">
    <property type="expression patterns" value="Expressed in larva and 3 other cell types or tissues"/>
</dbReference>
<dbReference type="HOGENOM" id="CLU_030831_3_0_1"/>
<evidence type="ECO:0000313" key="2">
    <source>
        <dbReference type="EMBL" id="CAA22105.2"/>
    </source>
</evidence>
<dbReference type="Proteomes" id="UP000001940">
    <property type="component" value="Chromosome III"/>
</dbReference>
<dbReference type="InParanoid" id="Q9XW66"/>
<dbReference type="RefSeq" id="NP_499593.2">
    <property type="nucleotide sequence ID" value="NM_067192.4"/>
</dbReference>
<dbReference type="CTD" id="190708"/>
<reference evidence="2 3" key="1">
    <citation type="journal article" date="1998" name="Science">
        <title>Genome sequence of the nematode C. elegans: a platform for investigating biology.</title>
        <authorList>
            <consortium name="The C. elegans sequencing consortium"/>
            <person name="Sulson J.E."/>
            <person name="Waterston R."/>
        </authorList>
    </citation>
    <scope>NUCLEOTIDE SEQUENCE [LARGE SCALE GENOMIC DNA]</scope>
    <source>
        <strain evidence="2 3">Bristol N2</strain>
    </source>
</reference>
<dbReference type="AGR" id="WB:WBGene00013555"/>
<feature type="domain" description="F-box" evidence="1">
    <location>
        <begin position="24"/>
        <end position="72"/>
    </location>
</feature>
<dbReference type="PROSITE" id="PS50181">
    <property type="entry name" value="FBOX"/>
    <property type="match status" value="1"/>
</dbReference>
<dbReference type="InterPro" id="IPR040161">
    <property type="entry name" value="FB224"/>
</dbReference>
<dbReference type="InterPro" id="IPR001810">
    <property type="entry name" value="F-box_dom"/>
</dbReference>
<protein>
    <submittedName>
        <fullName evidence="2">F-box domain-containing protein</fullName>
    </submittedName>
</protein>
<evidence type="ECO:0000259" key="1">
    <source>
        <dbReference type="PROSITE" id="PS50181"/>
    </source>
</evidence>
<dbReference type="OMA" id="DHCIVAY"/>
<dbReference type="PaxDb" id="6239-Y75B8A.21"/>
<dbReference type="AlphaFoldDB" id="Q9XW66"/>
<dbReference type="Pfam" id="PF00646">
    <property type="entry name" value="F-box"/>
    <property type="match status" value="1"/>
</dbReference>
<organism evidence="2 3">
    <name type="scientific">Caenorhabditis elegans</name>
    <dbReference type="NCBI Taxonomy" id="6239"/>
    <lineage>
        <taxon>Eukaryota</taxon>
        <taxon>Metazoa</taxon>
        <taxon>Ecdysozoa</taxon>
        <taxon>Nematoda</taxon>
        <taxon>Chromadorea</taxon>
        <taxon>Rhabditida</taxon>
        <taxon>Rhabditina</taxon>
        <taxon>Rhabditomorpha</taxon>
        <taxon>Rhabditoidea</taxon>
        <taxon>Rhabditidae</taxon>
        <taxon>Peloderinae</taxon>
        <taxon>Caenorhabditis</taxon>
    </lineage>
</organism>
<sequence>MCTIFQCKQNISLAYAKSLSISMTTVFDEIPESILIKILEKLELIDRLVIRKTSKKFRTTVDNLINIKIIRITVKNNFSRISLDNYEFEYDNVGDHCIVAYGNISRNINGVDHKNFAFGDLNMILNMSKLELKELQIIIICGLLGERESFMDIFENLDSIHSRKCTIEGFNSLEISRILSFFKAGVLEEIDLCSLNSICKNKEIIELEQWKKALKLVSRSHVIQVENLLSFKEFEVYETAMTKRRAVKIRDVLTTSTSLETGTFEFASFFNLNQIATVFNPTFNMDNFVNSTCIDFTNNGGSNFLIHLGPRCLKIEKNLK</sequence>
<dbReference type="UCSC" id="Y75B8A.21">
    <property type="organism name" value="c. elegans"/>
</dbReference>
<dbReference type="FunCoup" id="Q9XW66">
    <property type="interactions" value="233"/>
</dbReference>
<accession>Q9XW66</accession>
<gene>
    <name evidence="2 4" type="primary">fbxa-89</name>
    <name evidence="2" type="ORF">CELE_Y75B8A.21</name>
    <name evidence="4" type="ORF">Y75B8A.21</name>
</gene>
<dbReference type="SMR" id="Q9XW66"/>
<dbReference type="GeneID" id="190708"/>
<dbReference type="InterPro" id="IPR002900">
    <property type="entry name" value="DUF38/FTH_CAE_spp"/>
</dbReference>
<dbReference type="Pfam" id="PF01827">
    <property type="entry name" value="FTH"/>
    <property type="match status" value="1"/>
</dbReference>
<dbReference type="EMBL" id="BX284603">
    <property type="protein sequence ID" value="CAA22105.2"/>
    <property type="molecule type" value="Genomic_DNA"/>
</dbReference>
<evidence type="ECO:0000313" key="3">
    <source>
        <dbReference type="Proteomes" id="UP000001940"/>
    </source>
</evidence>
<dbReference type="WormBase" id="Y75B8A.21">
    <property type="protein sequence ID" value="CE44407"/>
    <property type="gene ID" value="WBGene00013555"/>
    <property type="gene designation" value="fbxa-89"/>
</dbReference>
<dbReference type="KEGG" id="cel:CELE_Y75B8A.21"/>
<dbReference type="CDD" id="cd22150">
    <property type="entry name" value="F-box_CeFBXA-like"/>
    <property type="match status" value="1"/>
</dbReference>
<name>Q9XW66_CAEEL</name>
<keyword evidence="3" id="KW-1185">Reference proteome</keyword>
<dbReference type="PhylomeDB" id="Q9XW66"/>